<dbReference type="InterPro" id="IPR013655">
    <property type="entry name" value="PAS_fold_3"/>
</dbReference>
<feature type="domain" description="PAS" evidence="19">
    <location>
        <begin position="341"/>
        <end position="412"/>
    </location>
</feature>
<dbReference type="SUPFAM" id="SSF47226">
    <property type="entry name" value="Histidine-containing phosphotransfer domain, HPT domain"/>
    <property type="match status" value="1"/>
</dbReference>
<evidence type="ECO:0000313" key="23">
    <source>
        <dbReference type="EMBL" id="SMC20356.1"/>
    </source>
</evidence>
<dbReference type="EC" id="2.7.13.3" evidence="3"/>
<dbReference type="InterPro" id="IPR013656">
    <property type="entry name" value="PAS_4"/>
</dbReference>
<dbReference type="Gene3D" id="3.30.450.20">
    <property type="entry name" value="PAS domain"/>
    <property type="match status" value="4"/>
</dbReference>
<feature type="transmembrane region" description="Helical" evidence="16">
    <location>
        <begin position="310"/>
        <end position="331"/>
    </location>
</feature>
<dbReference type="Pfam" id="PF08447">
    <property type="entry name" value="PAS_3"/>
    <property type="match status" value="1"/>
</dbReference>
<evidence type="ECO:0000259" key="21">
    <source>
        <dbReference type="PROSITE" id="PS50839"/>
    </source>
</evidence>
<feature type="domain" description="CHASE" evidence="21">
    <location>
        <begin position="77"/>
        <end position="226"/>
    </location>
</feature>
<dbReference type="SMART" id="SM01079">
    <property type="entry name" value="CHASE"/>
    <property type="match status" value="1"/>
</dbReference>
<dbReference type="PROSITE" id="PS50839">
    <property type="entry name" value="CHASE"/>
    <property type="match status" value="1"/>
</dbReference>
<feature type="domain" description="PAC" evidence="20">
    <location>
        <begin position="415"/>
        <end position="467"/>
    </location>
</feature>
<dbReference type="Pfam" id="PF08448">
    <property type="entry name" value="PAS_4"/>
    <property type="match status" value="1"/>
</dbReference>
<dbReference type="NCBIfam" id="TIGR00229">
    <property type="entry name" value="sensory_box"/>
    <property type="match status" value="3"/>
</dbReference>
<dbReference type="Pfam" id="PF02518">
    <property type="entry name" value="HATPase_c"/>
    <property type="match status" value="1"/>
</dbReference>
<dbReference type="SMART" id="SM00387">
    <property type="entry name" value="HATPase_c"/>
    <property type="match status" value="1"/>
</dbReference>
<evidence type="ECO:0000256" key="6">
    <source>
        <dbReference type="ARBA" id="ARBA00022692"/>
    </source>
</evidence>
<dbReference type="SUPFAM" id="SSF55874">
    <property type="entry name" value="ATPase domain of HSP90 chaperone/DNA topoisomerase II/histidine kinase"/>
    <property type="match status" value="1"/>
</dbReference>
<gene>
    <name evidence="23" type="ORF">SAMN02745857_00916</name>
</gene>
<feature type="transmembrane region" description="Helical" evidence="16">
    <location>
        <begin position="12"/>
        <end position="31"/>
    </location>
</feature>
<dbReference type="SMART" id="SM00448">
    <property type="entry name" value="REC"/>
    <property type="match status" value="2"/>
</dbReference>
<dbReference type="CDD" id="cd17546">
    <property type="entry name" value="REC_hyHK_CKI1_RcsC-like"/>
    <property type="match status" value="2"/>
</dbReference>
<evidence type="ECO:0000256" key="11">
    <source>
        <dbReference type="ARBA" id="ARBA00023136"/>
    </source>
</evidence>
<dbReference type="InterPro" id="IPR035965">
    <property type="entry name" value="PAS-like_dom_sf"/>
</dbReference>
<dbReference type="PROSITE" id="PS50113">
    <property type="entry name" value="PAC"/>
    <property type="match status" value="3"/>
</dbReference>
<feature type="domain" description="Response regulatory" evidence="18">
    <location>
        <begin position="1144"/>
        <end position="1268"/>
    </location>
</feature>
<dbReference type="Gene3D" id="1.10.287.130">
    <property type="match status" value="1"/>
</dbReference>
<evidence type="ECO:0000259" key="20">
    <source>
        <dbReference type="PROSITE" id="PS50113"/>
    </source>
</evidence>
<evidence type="ECO:0000256" key="9">
    <source>
        <dbReference type="ARBA" id="ARBA00022989"/>
    </source>
</evidence>
<feature type="domain" description="PAS" evidence="19">
    <location>
        <begin position="628"/>
        <end position="681"/>
    </location>
</feature>
<evidence type="ECO:0000256" key="12">
    <source>
        <dbReference type="ARBA" id="ARBA00058004"/>
    </source>
</evidence>
<evidence type="ECO:0000256" key="10">
    <source>
        <dbReference type="ARBA" id="ARBA00023012"/>
    </source>
</evidence>
<dbReference type="SMART" id="SM00073">
    <property type="entry name" value="HPT"/>
    <property type="match status" value="1"/>
</dbReference>
<reference evidence="23 24" key="1">
    <citation type="submission" date="2017-04" db="EMBL/GenBank/DDBJ databases">
        <authorList>
            <person name="Afonso C.L."/>
            <person name="Miller P.J."/>
            <person name="Scott M.A."/>
            <person name="Spackman E."/>
            <person name="Goraichik I."/>
            <person name="Dimitrov K.M."/>
            <person name="Suarez D.L."/>
            <person name="Swayne D.E."/>
        </authorList>
    </citation>
    <scope>NUCLEOTIDE SEQUENCE [LARGE SCALE GENOMIC DNA]</scope>
    <source>
        <strain evidence="23 24">DSM 23236</strain>
    </source>
</reference>
<dbReference type="InterPro" id="IPR001610">
    <property type="entry name" value="PAC"/>
</dbReference>
<feature type="domain" description="PAC" evidence="20">
    <location>
        <begin position="835"/>
        <end position="887"/>
    </location>
</feature>
<dbReference type="GO" id="GO:0000155">
    <property type="term" value="F:phosphorelay sensor kinase activity"/>
    <property type="evidence" value="ECO:0007669"/>
    <property type="project" value="InterPro"/>
</dbReference>
<dbReference type="Gene3D" id="3.40.50.2300">
    <property type="match status" value="2"/>
</dbReference>
<dbReference type="InterPro" id="IPR011006">
    <property type="entry name" value="CheY-like_superfamily"/>
</dbReference>
<dbReference type="PANTHER" id="PTHR45339:SF1">
    <property type="entry name" value="HYBRID SIGNAL TRANSDUCTION HISTIDINE KINASE J"/>
    <property type="match status" value="1"/>
</dbReference>
<keyword evidence="4" id="KW-1003">Cell membrane</keyword>
<evidence type="ECO:0000256" key="8">
    <source>
        <dbReference type="ARBA" id="ARBA00022840"/>
    </source>
</evidence>
<protein>
    <recommendedName>
        <fullName evidence="13">Virulence sensor protein BvgS</fullName>
        <ecNumber evidence="3">2.7.13.3</ecNumber>
    </recommendedName>
</protein>
<feature type="modified residue" description="4-aspartylphosphate" evidence="15">
    <location>
        <position position="1339"/>
    </location>
</feature>
<dbReference type="SMART" id="SM00086">
    <property type="entry name" value="PAC"/>
    <property type="match status" value="4"/>
</dbReference>
<keyword evidence="10" id="KW-0902">Two-component regulatory system</keyword>
<dbReference type="InterPro" id="IPR036641">
    <property type="entry name" value="HPT_dom_sf"/>
</dbReference>
<dbReference type="GO" id="GO:0005524">
    <property type="term" value="F:ATP binding"/>
    <property type="evidence" value="ECO:0007669"/>
    <property type="project" value="UniProtKB-KW"/>
</dbReference>
<dbReference type="InterPro" id="IPR000014">
    <property type="entry name" value="PAS"/>
</dbReference>
<evidence type="ECO:0000256" key="13">
    <source>
        <dbReference type="ARBA" id="ARBA00070152"/>
    </source>
</evidence>
<dbReference type="STRING" id="1121001.SAMN02745857_00916"/>
<accession>A0A1W1X8T8</accession>
<dbReference type="Pfam" id="PF13426">
    <property type="entry name" value="PAS_9"/>
    <property type="match status" value="2"/>
</dbReference>
<name>A0A1W1X8T8_9NEIS</name>
<dbReference type="Pfam" id="PF00072">
    <property type="entry name" value="Response_reg"/>
    <property type="match status" value="2"/>
</dbReference>
<keyword evidence="9 16" id="KW-1133">Transmembrane helix</keyword>
<evidence type="ECO:0000256" key="7">
    <source>
        <dbReference type="ARBA" id="ARBA00022741"/>
    </source>
</evidence>
<comment type="catalytic activity">
    <reaction evidence="1">
        <text>ATP + protein L-histidine = ADP + protein N-phospho-L-histidine.</text>
        <dbReference type="EC" id="2.7.13.3"/>
    </reaction>
</comment>
<feature type="modified residue" description="4-aspartylphosphate" evidence="15">
    <location>
        <position position="1198"/>
    </location>
</feature>
<evidence type="ECO:0000256" key="2">
    <source>
        <dbReference type="ARBA" id="ARBA00004651"/>
    </source>
</evidence>
<dbReference type="Gene3D" id="2.10.70.100">
    <property type="match status" value="1"/>
</dbReference>
<dbReference type="PROSITE" id="PS50112">
    <property type="entry name" value="PAS"/>
    <property type="match status" value="3"/>
</dbReference>
<dbReference type="InterPro" id="IPR036097">
    <property type="entry name" value="HisK_dim/P_sf"/>
</dbReference>
<dbReference type="SMART" id="SM00091">
    <property type="entry name" value="PAS"/>
    <property type="match status" value="4"/>
</dbReference>
<dbReference type="Pfam" id="PF01627">
    <property type="entry name" value="Hpt"/>
    <property type="match status" value="1"/>
</dbReference>
<dbReference type="PANTHER" id="PTHR45339">
    <property type="entry name" value="HYBRID SIGNAL TRANSDUCTION HISTIDINE KINASE J"/>
    <property type="match status" value="1"/>
</dbReference>
<dbReference type="SUPFAM" id="SSF55785">
    <property type="entry name" value="PYP-like sensor domain (PAS domain)"/>
    <property type="match status" value="4"/>
</dbReference>
<evidence type="ECO:0000256" key="4">
    <source>
        <dbReference type="ARBA" id="ARBA00022475"/>
    </source>
</evidence>
<dbReference type="InterPro" id="IPR003594">
    <property type="entry name" value="HATPase_dom"/>
</dbReference>
<dbReference type="PROSITE" id="PS50109">
    <property type="entry name" value="HIS_KIN"/>
    <property type="match status" value="1"/>
</dbReference>
<dbReference type="Pfam" id="PF03924">
    <property type="entry name" value="CHASE"/>
    <property type="match status" value="1"/>
</dbReference>
<keyword evidence="6 16" id="KW-0812">Transmembrane</keyword>
<evidence type="ECO:0000256" key="5">
    <source>
        <dbReference type="ARBA" id="ARBA00022553"/>
    </source>
</evidence>
<dbReference type="EMBL" id="FWXD01000004">
    <property type="protein sequence ID" value="SMC20356.1"/>
    <property type="molecule type" value="Genomic_DNA"/>
</dbReference>
<dbReference type="PROSITE" id="PS50110">
    <property type="entry name" value="RESPONSE_REGULATORY"/>
    <property type="match status" value="2"/>
</dbReference>
<feature type="domain" description="Histidine kinase" evidence="17">
    <location>
        <begin position="905"/>
        <end position="1126"/>
    </location>
</feature>
<proteinExistence type="predicted"/>
<evidence type="ECO:0000313" key="24">
    <source>
        <dbReference type="Proteomes" id="UP000192761"/>
    </source>
</evidence>
<dbReference type="SUPFAM" id="SSF52172">
    <property type="entry name" value="CheY-like"/>
    <property type="match status" value="2"/>
</dbReference>
<keyword evidence="7" id="KW-0547">Nucleotide-binding</keyword>
<comment type="subcellular location">
    <subcellularLocation>
        <location evidence="2">Cell membrane</location>
        <topology evidence="2">Multi-pass membrane protein</topology>
    </subcellularLocation>
</comment>
<dbReference type="Gene3D" id="3.30.565.10">
    <property type="entry name" value="Histidine kinase-like ATPase, C-terminal domain"/>
    <property type="match status" value="1"/>
</dbReference>
<dbReference type="InterPro" id="IPR005467">
    <property type="entry name" value="His_kinase_dom"/>
</dbReference>
<feature type="domain" description="Response regulatory" evidence="18">
    <location>
        <begin position="1288"/>
        <end position="1406"/>
    </location>
</feature>
<dbReference type="InterPro" id="IPR003661">
    <property type="entry name" value="HisK_dim/P_dom"/>
</dbReference>
<dbReference type="SMART" id="SM00388">
    <property type="entry name" value="HisKA"/>
    <property type="match status" value="1"/>
</dbReference>
<keyword evidence="11 16" id="KW-0472">Membrane</keyword>
<evidence type="ECO:0000259" key="17">
    <source>
        <dbReference type="PROSITE" id="PS50109"/>
    </source>
</evidence>
<evidence type="ECO:0000256" key="1">
    <source>
        <dbReference type="ARBA" id="ARBA00000085"/>
    </source>
</evidence>
<feature type="domain" description="HPt" evidence="22">
    <location>
        <begin position="1442"/>
        <end position="1541"/>
    </location>
</feature>
<dbReference type="Gene3D" id="1.20.120.160">
    <property type="entry name" value="HPT domain"/>
    <property type="match status" value="1"/>
</dbReference>
<dbReference type="CDD" id="cd00130">
    <property type="entry name" value="PAS"/>
    <property type="match status" value="4"/>
</dbReference>
<organism evidence="23 24">
    <name type="scientific">Andreprevotia lacus DSM 23236</name>
    <dbReference type="NCBI Taxonomy" id="1121001"/>
    <lineage>
        <taxon>Bacteria</taxon>
        <taxon>Pseudomonadati</taxon>
        <taxon>Pseudomonadota</taxon>
        <taxon>Betaproteobacteria</taxon>
        <taxon>Neisseriales</taxon>
        <taxon>Chitinibacteraceae</taxon>
        <taxon>Andreprevotia</taxon>
    </lineage>
</organism>
<evidence type="ECO:0000259" key="19">
    <source>
        <dbReference type="PROSITE" id="PS50112"/>
    </source>
</evidence>
<dbReference type="InterPro" id="IPR008207">
    <property type="entry name" value="Sig_transdc_His_kin_Hpt_dom"/>
</dbReference>
<dbReference type="CDD" id="cd00082">
    <property type="entry name" value="HisKA"/>
    <property type="match status" value="1"/>
</dbReference>
<comment type="function">
    <text evidence="12">Member of the two-component regulatory system BvgS/BvgA. Phosphorylates BvgA via a four-step phosphorelay in response to environmental signals.</text>
</comment>
<dbReference type="CDD" id="cd16922">
    <property type="entry name" value="HATPase_EvgS-ArcB-TorS-like"/>
    <property type="match status" value="1"/>
</dbReference>
<feature type="domain" description="PAC" evidence="20">
    <location>
        <begin position="575"/>
        <end position="627"/>
    </location>
</feature>
<dbReference type="InterPro" id="IPR001789">
    <property type="entry name" value="Sig_transdc_resp-reg_receiver"/>
</dbReference>
<dbReference type="PROSITE" id="PS50894">
    <property type="entry name" value="HPT"/>
    <property type="match status" value="1"/>
</dbReference>
<dbReference type="Proteomes" id="UP000192761">
    <property type="component" value="Unassembled WGS sequence"/>
</dbReference>
<evidence type="ECO:0000256" key="15">
    <source>
        <dbReference type="PROSITE-ProRule" id="PRU00169"/>
    </source>
</evidence>
<dbReference type="FunFam" id="3.30.565.10:FF:000010">
    <property type="entry name" value="Sensor histidine kinase RcsC"/>
    <property type="match status" value="1"/>
</dbReference>
<evidence type="ECO:0000256" key="14">
    <source>
        <dbReference type="PROSITE-ProRule" id="PRU00110"/>
    </source>
</evidence>
<evidence type="ECO:0000256" key="16">
    <source>
        <dbReference type="SAM" id="Phobius"/>
    </source>
</evidence>
<dbReference type="RefSeq" id="WP_084089367.1">
    <property type="nucleotide sequence ID" value="NZ_FWXD01000004.1"/>
</dbReference>
<dbReference type="InterPro" id="IPR004358">
    <property type="entry name" value="Sig_transdc_His_kin-like_C"/>
</dbReference>
<feature type="domain" description="PAS" evidence="19">
    <location>
        <begin position="486"/>
        <end position="531"/>
    </location>
</feature>
<keyword evidence="5 15" id="KW-0597">Phosphoprotein</keyword>
<keyword evidence="24" id="KW-1185">Reference proteome</keyword>
<evidence type="ECO:0000259" key="18">
    <source>
        <dbReference type="PROSITE" id="PS50110"/>
    </source>
</evidence>
<dbReference type="GO" id="GO:0005886">
    <property type="term" value="C:plasma membrane"/>
    <property type="evidence" value="ECO:0007669"/>
    <property type="project" value="UniProtKB-SubCell"/>
</dbReference>
<dbReference type="InterPro" id="IPR000700">
    <property type="entry name" value="PAS-assoc_C"/>
</dbReference>
<dbReference type="Gene3D" id="3.30.450.350">
    <property type="entry name" value="CHASE domain"/>
    <property type="match status" value="1"/>
</dbReference>
<dbReference type="InterPro" id="IPR006189">
    <property type="entry name" value="CHASE_dom"/>
</dbReference>
<dbReference type="InterPro" id="IPR042240">
    <property type="entry name" value="CHASE_sf"/>
</dbReference>
<dbReference type="PRINTS" id="PR00344">
    <property type="entry name" value="BCTRLSENSOR"/>
</dbReference>
<dbReference type="Pfam" id="PF00512">
    <property type="entry name" value="HisKA"/>
    <property type="match status" value="1"/>
</dbReference>
<keyword evidence="8" id="KW-0067">ATP-binding</keyword>
<evidence type="ECO:0000256" key="3">
    <source>
        <dbReference type="ARBA" id="ARBA00012438"/>
    </source>
</evidence>
<sequence length="1629" mass="176058">MQIQSHRQPAIYAALATLLIGLLISAGIAGLRMRSNEAEIQQAATEQAGVLLDQISQRLTVYQYGLRGARGAVISTGEQALTRETFARYSRTRDVELEFPGARGFGFIRRVAPDQVDAFLRAARADGMPDFAIRQLTPNSGERWVIQYVEPLAGNMQAVGLDIASNPERRAAAESAMFSGEPRLTAPITLVQAGGAPQQSFLLLLPIYRSGTVPATPAERNTALLGWSYAPLVMADSLKGLTGAGQRLHLSLRDITTGGSGIPFFDSAPQAPWVYPVRLEREFFGRRWQLDMGIGQAFIDDLRQTPPRDYLLVGALISLLASGLMGGLAAAQVRKRVIGEGQARLAAIVESSNDAIVGFTAQGEITSWNGGAQRLFGFTAEQVMGRRVAKLLVPPGRQAEEDDILQRVARGERVVPFETQRLRADGSLVDVSVTVSPVRDADGTVIGASKTLRDITQQKATAARILELNASLEAQVAQRTQELSEANLLLGNVLQAASEVSIIATDAEGVIRVFNSGAERLLQYRAQDIVGVVTPALIHDRDEVAARGADLSETYGEQIDGFRVFVYRPEREGAETREWTYIRRDGSRLPVLLSVTAMRNEQGEIVGYLGIAVDITERKATLERLETSLATTRAVLETAGNPIIAIDEVGRILSANPACQRVFGYSEAELEGQNVSMLMPEPLLSEHDGYLRHAALALRTGARPVGGFREANARRKDGSLFPMQISIGAMRVGQSYRYVGIVTDLTELQQQRESLLAARDQLLMAAEVAELGIWTWELDSNALDWNDRMYEFYDQPLSLRETGLSYLHWRDRVHPDDLPATEASLMAAVAGTGVYDPVFRVVRADGSVRHIQAGAQVERDAQGRALRVTGINRDITTQLEVETTLREAKEHADAASAAKSSFLANMSHEIRTPMNAVLGLLQLLQHTTLDARQQDYVTKTEVAARALLGLLNDILDFSKIDAGKLELDPHPFELDAMMRDLAVVLSGNVGAKDIELLFTIDPSLPGSLVGDRLRIQQVMINLAGNAIKFTQSGEVLVGLRRASSTAATVTLEISVRDTGIGIAPEQLSRIFDGFSQAEASTTRRFGGTGLGLAISRRLVELMGGRITVSSVPGKGSCFTFSLTLPLIESQAILSPSSLRDQPLRILIADDNPIAAQVMSETVRSFGWQADRVVDGDEACEAANAALQMGKPYDIVLMDWRMPVLDGLSAASRINQLQQGGRPPLIIMVTAYGREVLAGAQRNADAPFADFLTKPVTPNQLLETLERALNGSSRPQPAAPRPLRLEGMRLLVVEDNALNRQVAFELLSGEGAQVTLADGGLPGVACVIDGASEFDVVIMDVQMPDIDGLEATRRIRADKRFAALPILAMTANASKADRQACLDAGMSEHIGKPIDMQEVVPLLHRLTERQSAQAALAAAAAAAADSESARIDLRGTLARFGGNSKLYVQMLATFEGEYTRLLGELAKAVAADDATRAAATLHTLKGVATTLGAARLGQQCAAAEKRLRQPGEGDVLADLAGEQLQAALLAQGQADHALLQTALRSLGIGMPANVPGTLLGEEEWQQKLVELAHLLDSGNMRALDILKELQQRGGKDRLASMQPLIAEVESLDFRQAAQTLRKLMTELQGS</sequence>
<dbReference type="OrthoDB" id="5290456at2"/>
<dbReference type="InterPro" id="IPR036890">
    <property type="entry name" value="HATPase_C_sf"/>
</dbReference>
<dbReference type="SUPFAM" id="SSF47384">
    <property type="entry name" value="Homodimeric domain of signal transducing histidine kinase"/>
    <property type="match status" value="1"/>
</dbReference>
<evidence type="ECO:0000259" key="22">
    <source>
        <dbReference type="PROSITE" id="PS50894"/>
    </source>
</evidence>
<feature type="modified residue" description="Phosphohistidine" evidence="14">
    <location>
        <position position="1481"/>
    </location>
</feature>